<keyword evidence="1" id="KW-0040">ANK repeat</keyword>
<dbReference type="SUPFAM" id="SSF82708">
    <property type="entry name" value="R3H domain"/>
    <property type="match status" value="1"/>
</dbReference>
<feature type="repeat" description="ANK" evidence="1">
    <location>
        <begin position="216"/>
        <end position="248"/>
    </location>
</feature>
<dbReference type="GO" id="GO:0003676">
    <property type="term" value="F:nucleic acid binding"/>
    <property type="evidence" value="ECO:0007669"/>
    <property type="project" value="UniProtKB-UniRule"/>
</dbReference>
<organism evidence="4 5">
    <name type="scientific">[Myrmecia] bisecta</name>
    <dbReference type="NCBI Taxonomy" id="41462"/>
    <lineage>
        <taxon>Eukaryota</taxon>
        <taxon>Viridiplantae</taxon>
        <taxon>Chlorophyta</taxon>
        <taxon>core chlorophytes</taxon>
        <taxon>Trebouxiophyceae</taxon>
        <taxon>Trebouxiales</taxon>
        <taxon>Trebouxiaceae</taxon>
        <taxon>Myrmecia</taxon>
    </lineage>
</organism>
<evidence type="ECO:0000259" key="3">
    <source>
        <dbReference type="PROSITE" id="PS51061"/>
    </source>
</evidence>
<name>A0AAW1PAG0_9CHLO</name>
<evidence type="ECO:0000256" key="1">
    <source>
        <dbReference type="PROSITE-ProRule" id="PRU00023"/>
    </source>
</evidence>
<dbReference type="Pfam" id="PF01424">
    <property type="entry name" value="R3H"/>
    <property type="match status" value="1"/>
</dbReference>
<dbReference type="PROSITE" id="PS50088">
    <property type="entry name" value="ANK_REPEAT"/>
    <property type="match status" value="1"/>
</dbReference>
<dbReference type="Gene3D" id="1.25.40.20">
    <property type="entry name" value="Ankyrin repeat-containing domain"/>
    <property type="match status" value="1"/>
</dbReference>
<reference evidence="4 5" key="1">
    <citation type="journal article" date="2024" name="Nat. Commun.">
        <title>Phylogenomics reveals the evolutionary origins of lichenization in chlorophyte algae.</title>
        <authorList>
            <person name="Puginier C."/>
            <person name="Libourel C."/>
            <person name="Otte J."/>
            <person name="Skaloud P."/>
            <person name="Haon M."/>
            <person name="Grisel S."/>
            <person name="Petersen M."/>
            <person name="Berrin J.G."/>
            <person name="Delaux P.M."/>
            <person name="Dal Grande F."/>
            <person name="Keller J."/>
        </authorList>
    </citation>
    <scope>NUCLEOTIDE SEQUENCE [LARGE SCALE GENOMIC DNA]</scope>
    <source>
        <strain evidence="4 5">SAG 2043</strain>
    </source>
</reference>
<sequence>MPEGDALSVRLIAEPEFHERLARRDCCANEVDDEVADGAQPLPGICLQLAHWNDLPQLLAWFREGCDADAQAELMFSPTLSKHQRALVHQAVEGVGLGVLETISSGFGANRYVSVVKHGAKPRKPPLTEAQQHKQTWLYKWARDADTPVSWDELGERITTNNMTPELSELWSRKSAQQKVVQKLCEAASKGDAEAVKAIAAESPDAITEGIFDVLTSSGPLHLAADAGHVAVLEALLAAGAPVDALDGHKLTALQVSRKSDQSDAEGVLLRAATGSPAAPAGLAKAQLPQKGSATSLASASDSTRSEQGSSSYLASLAGSDVSFGSGGQSVQRPCSACESCQPGAWRQQPQCR</sequence>
<feature type="region of interest" description="Disordered" evidence="2">
    <location>
        <begin position="325"/>
        <end position="353"/>
    </location>
</feature>
<dbReference type="AlphaFoldDB" id="A0AAW1PAG0"/>
<dbReference type="Proteomes" id="UP001489004">
    <property type="component" value="Unassembled WGS sequence"/>
</dbReference>
<accession>A0AAW1PAG0</accession>
<dbReference type="EMBL" id="JALJOR010000017">
    <property type="protein sequence ID" value="KAK9804749.1"/>
    <property type="molecule type" value="Genomic_DNA"/>
</dbReference>
<dbReference type="PROSITE" id="PS51061">
    <property type="entry name" value="R3H"/>
    <property type="match status" value="1"/>
</dbReference>
<comment type="caution">
    <text evidence="4">The sequence shown here is derived from an EMBL/GenBank/DDBJ whole genome shotgun (WGS) entry which is preliminary data.</text>
</comment>
<gene>
    <name evidence="4" type="ORF">WJX72_003268</name>
</gene>
<evidence type="ECO:0000313" key="4">
    <source>
        <dbReference type="EMBL" id="KAK9804749.1"/>
    </source>
</evidence>
<dbReference type="SUPFAM" id="SSF48403">
    <property type="entry name" value="Ankyrin repeat"/>
    <property type="match status" value="1"/>
</dbReference>
<dbReference type="Pfam" id="PF00023">
    <property type="entry name" value="Ank"/>
    <property type="match status" value="1"/>
</dbReference>
<evidence type="ECO:0000313" key="5">
    <source>
        <dbReference type="Proteomes" id="UP001489004"/>
    </source>
</evidence>
<feature type="domain" description="R3H" evidence="3">
    <location>
        <begin position="49"/>
        <end position="119"/>
    </location>
</feature>
<dbReference type="InterPro" id="IPR036867">
    <property type="entry name" value="R3H_dom_sf"/>
</dbReference>
<evidence type="ECO:0000256" key="2">
    <source>
        <dbReference type="SAM" id="MobiDB-lite"/>
    </source>
</evidence>
<protein>
    <recommendedName>
        <fullName evidence="3">R3H domain-containing protein</fullName>
    </recommendedName>
</protein>
<dbReference type="InterPro" id="IPR002110">
    <property type="entry name" value="Ankyrin_rpt"/>
</dbReference>
<proteinExistence type="predicted"/>
<dbReference type="InterPro" id="IPR001374">
    <property type="entry name" value="R3H_dom"/>
</dbReference>
<dbReference type="PROSITE" id="PS50297">
    <property type="entry name" value="ANK_REP_REGION"/>
    <property type="match status" value="1"/>
</dbReference>
<dbReference type="InterPro" id="IPR036770">
    <property type="entry name" value="Ankyrin_rpt-contain_sf"/>
</dbReference>
<dbReference type="Gene3D" id="3.30.1370.50">
    <property type="entry name" value="R3H-like domain"/>
    <property type="match status" value="1"/>
</dbReference>
<keyword evidence="5" id="KW-1185">Reference proteome</keyword>